<name>W9VLA4_9EURO</name>
<dbReference type="HOGENOM" id="CLU_2670882_0_0_1"/>
<sequence>MQSCGRFYSMKGPPTPPCSSPRRRTLSNVNTRRSAVVRFGSVSTSSTTNFCSRASTIEAVSSTRISYSGKRPNVA</sequence>
<dbReference type="GeneID" id="19181386"/>
<dbReference type="AlphaFoldDB" id="W9VLA4"/>
<keyword evidence="3" id="KW-1185">Reference proteome</keyword>
<dbReference type="RefSeq" id="XP_007759001.1">
    <property type="nucleotide sequence ID" value="XM_007760811.1"/>
</dbReference>
<feature type="region of interest" description="Disordered" evidence="1">
    <location>
        <begin position="1"/>
        <end position="27"/>
    </location>
</feature>
<dbReference type="EMBL" id="AMGW01000005">
    <property type="protein sequence ID" value="EXJ56467.1"/>
    <property type="molecule type" value="Genomic_DNA"/>
</dbReference>
<organism evidence="2 3">
    <name type="scientific">Cladophialophora yegresii CBS 114405</name>
    <dbReference type="NCBI Taxonomy" id="1182544"/>
    <lineage>
        <taxon>Eukaryota</taxon>
        <taxon>Fungi</taxon>
        <taxon>Dikarya</taxon>
        <taxon>Ascomycota</taxon>
        <taxon>Pezizomycotina</taxon>
        <taxon>Eurotiomycetes</taxon>
        <taxon>Chaetothyriomycetidae</taxon>
        <taxon>Chaetothyriales</taxon>
        <taxon>Herpotrichiellaceae</taxon>
        <taxon>Cladophialophora</taxon>
    </lineage>
</organism>
<proteinExistence type="predicted"/>
<evidence type="ECO:0000256" key="1">
    <source>
        <dbReference type="SAM" id="MobiDB-lite"/>
    </source>
</evidence>
<dbReference type="Proteomes" id="UP000019473">
    <property type="component" value="Unassembled WGS sequence"/>
</dbReference>
<evidence type="ECO:0000313" key="3">
    <source>
        <dbReference type="Proteomes" id="UP000019473"/>
    </source>
</evidence>
<accession>W9VLA4</accession>
<evidence type="ECO:0000313" key="2">
    <source>
        <dbReference type="EMBL" id="EXJ56467.1"/>
    </source>
</evidence>
<comment type="caution">
    <text evidence="2">The sequence shown here is derived from an EMBL/GenBank/DDBJ whole genome shotgun (WGS) entry which is preliminary data.</text>
</comment>
<dbReference type="VEuPathDB" id="FungiDB:A1O7_06811"/>
<gene>
    <name evidence="2" type="ORF">A1O7_06811</name>
</gene>
<protein>
    <submittedName>
        <fullName evidence="2">Uncharacterized protein</fullName>
    </submittedName>
</protein>
<reference evidence="2 3" key="1">
    <citation type="submission" date="2013-03" db="EMBL/GenBank/DDBJ databases">
        <title>The Genome Sequence of Cladophialophora yegresii CBS 114405.</title>
        <authorList>
            <consortium name="The Broad Institute Genomics Platform"/>
            <person name="Cuomo C."/>
            <person name="de Hoog S."/>
            <person name="Gorbushina A."/>
            <person name="Walker B."/>
            <person name="Young S.K."/>
            <person name="Zeng Q."/>
            <person name="Gargeya S."/>
            <person name="Fitzgerald M."/>
            <person name="Haas B."/>
            <person name="Abouelleil A."/>
            <person name="Allen A.W."/>
            <person name="Alvarado L."/>
            <person name="Arachchi H.M."/>
            <person name="Berlin A.M."/>
            <person name="Chapman S.B."/>
            <person name="Gainer-Dewar J."/>
            <person name="Goldberg J."/>
            <person name="Griggs A."/>
            <person name="Gujja S."/>
            <person name="Hansen M."/>
            <person name="Howarth C."/>
            <person name="Imamovic A."/>
            <person name="Ireland A."/>
            <person name="Larimer J."/>
            <person name="McCowan C."/>
            <person name="Murphy C."/>
            <person name="Pearson M."/>
            <person name="Poon T.W."/>
            <person name="Priest M."/>
            <person name="Roberts A."/>
            <person name="Saif S."/>
            <person name="Shea T."/>
            <person name="Sisk P."/>
            <person name="Sykes S."/>
            <person name="Wortman J."/>
            <person name="Nusbaum C."/>
            <person name="Birren B."/>
        </authorList>
    </citation>
    <scope>NUCLEOTIDE SEQUENCE [LARGE SCALE GENOMIC DNA]</scope>
    <source>
        <strain evidence="2 3">CBS 114405</strain>
    </source>
</reference>